<protein>
    <submittedName>
        <fullName evidence="1">Uncharacterized protein</fullName>
    </submittedName>
</protein>
<dbReference type="Proteomes" id="UP000799754">
    <property type="component" value="Unassembled WGS sequence"/>
</dbReference>
<name>A0ACB6RNK3_9PLEO</name>
<accession>A0ACB6RNK3</accession>
<organism evidence="1 2">
    <name type="scientific">Macroventuria anomochaeta</name>
    <dbReference type="NCBI Taxonomy" id="301207"/>
    <lineage>
        <taxon>Eukaryota</taxon>
        <taxon>Fungi</taxon>
        <taxon>Dikarya</taxon>
        <taxon>Ascomycota</taxon>
        <taxon>Pezizomycotina</taxon>
        <taxon>Dothideomycetes</taxon>
        <taxon>Pleosporomycetidae</taxon>
        <taxon>Pleosporales</taxon>
        <taxon>Pleosporineae</taxon>
        <taxon>Didymellaceae</taxon>
        <taxon>Macroventuria</taxon>
    </lineage>
</organism>
<reference evidence="1" key="1">
    <citation type="journal article" date="2020" name="Stud. Mycol.">
        <title>101 Dothideomycetes genomes: a test case for predicting lifestyles and emergence of pathogens.</title>
        <authorList>
            <person name="Haridas S."/>
            <person name="Albert R."/>
            <person name="Binder M."/>
            <person name="Bloem J."/>
            <person name="Labutti K."/>
            <person name="Salamov A."/>
            <person name="Andreopoulos B."/>
            <person name="Baker S."/>
            <person name="Barry K."/>
            <person name="Bills G."/>
            <person name="Bluhm B."/>
            <person name="Cannon C."/>
            <person name="Castanera R."/>
            <person name="Culley D."/>
            <person name="Daum C."/>
            <person name="Ezra D."/>
            <person name="Gonzalez J."/>
            <person name="Henrissat B."/>
            <person name="Kuo A."/>
            <person name="Liang C."/>
            <person name="Lipzen A."/>
            <person name="Lutzoni F."/>
            <person name="Magnuson J."/>
            <person name="Mondo S."/>
            <person name="Nolan M."/>
            <person name="Ohm R."/>
            <person name="Pangilinan J."/>
            <person name="Park H.-J."/>
            <person name="Ramirez L."/>
            <person name="Alfaro M."/>
            <person name="Sun H."/>
            <person name="Tritt A."/>
            <person name="Yoshinaga Y."/>
            <person name="Zwiers L.-H."/>
            <person name="Turgeon B."/>
            <person name="Goodwin S."/>
            <person name="Spatafora J."/>
            <person name="Crous P."/>
            <person name="Grigoriev I."/>
        </authorList>
    </citation>
    <scope>NUCLEOTIDE SEQUENCE</scope>
    <source>
        <strain evidence="1">CBS 525.71</strain>
    </source>
</reference>
<evidence type="ECO:0000313" key="1">
    <source>
        <dbReference type="EMBL" id="KAF2623520.1"/>
    </source>
</evidence>
<keyword evidence="2" id="KW-1185">Reference proteome</keyword>
<comment type="caution">
    <text evidence="1">The sequence shown here is derived from an EMBL/GenBank/DDBJ whole genome shotgun (WGS) entry which is preliminary data.</text>
</comment>
<gene>
    <name evidence="1" type="ORF">BU25DRAFT_461905</name>
</gene>
<sequence>MRTRTESEIMEFWRKRNGRTHVMDLPTEVRLLIFEMVIASSGKIYPLIKSKCSHNQRILGNSAEERMSTHVIMGIGYCMNAMEGDHDVKFYTFTQDDEKFPATVRVSVIPREGALHPNKIHVRISGQLVPVQQWLVDMAKNSSAMRGRTPESI</sequence>
<proteinExistence type="predicted"/>
<dbReference type="EMBL" id="MU006736">
    <property type="protein sequence ID" value="KAF2623520.1"/>
    <property type="molecule type" value="Genomic_DNA"/>
</dbReference>
<evidence type="ECO:0000313" key="2">
    <source>
        <dbReference type="Proteomes" id="UP000799754"/>
    </source>
</evidence>